<dbReference type="InterPro" id="IPR005548">
    <property type="entry name" value="Cell_div_FtsQ/DivIB_C"/>
</dbReference>
<gene>
    <name evidence="9" type="primary">ftsQ</name>
    <name evidence="11" type="ordered locus">KKY_1996</name>
</gene>
<evidence type="ECO:0000256" key="3">
    <source>
        <dbReference type="ARBA" id="ARBA00022519"/>
    </source>
</evidence>
<evidence type="ECO:0000256" key="2">
    <source>
        <dbReference type="ARBA" id="ARBA00022475"/>
    </source>
</evidence>
<keyword evidence="6 9" id="KW-1133">Transmembrane helix</keyword>
<keyword evidence="3 9" id="KW-0997">Cell inner membrane</keyword>
<dbReference type="InterPro" id="IPR026579">
    <property type="entry name" value="FtsQ"/>
</dbReference>
<dbReference type="eggNOG" id="COG1589">
    <property type="taxonomic scope" value="Bacteria"/>
</dbReference>
<keyword evidence="7 9" id="KW-0472">Membrane</keyword>
<dbReference type="HAMAP" id="MF_00911">
    <property type="entry name" value="FtsQ_subfam"/>
    <property type="match status" value="1"/>
</dbReference>
<name>G4RFG8_PELHB</name>
<organism evidence="11 12">
    <name type="scientific">Pelagibacterium halotolerans (strain DSM 22347 / JCM 15775 / CGMCC 1.7692 / B2)</name>
    <dbReference type="NCBI Taxonomy" id="1082931"/>
    <lineage>
        <taxon>Bacteria</taxon>
        <taxon>Pseudomonadati</taxon>
        <taxon>Pseudomonadota</taxon>
        <taxon>Alphaproteobacteria</taxon>
        <taxon>Hyphomicrobiales</taxon>
        <taxon>Devosiaceae</taxon>
        <taxon>Pelagibacterium</taxon>
    </lineage>
</organism>
<dbReference type="EMBL" id="CP003075">
    <property type="protein sequence ID" value="AEQ52006.1"/>
    <property type="molecule type" value="Genomic_DNA"/>
</dbReference>
<dbReference type="Gene3D" id="3.10.20.310">
    <property type="entry name" value="membrane protein fhac"/>
    <property type="match status" value="1"/>
</dbReference>
<dbReference type="PROSITE" id="PS51779">
    <property type="entry name" value="POTRA"/>
    <property type="match status" value="1"/>
</dbReference>
<dbReference type="InterPro" id="IPR034746">
    <property type="entry name" value="POTRA"/>
</dbReference>
<evidence type="ECO:0000256" key="8">
    <source>
        <dbReference type="ARBA" id="ARBA00023306"/>
    </source>
</evidence>
<dbReference type="PANTHER" id="PTHR35851">
    <property type="entry name" value="CELL DIVISION PROTEIN FTSQ"/>
    <property type="match status" value="1"/>
</dbReference>
<dbReference type="InterPro" id="IPR013685">
    <property type="entry name" value="POTRA_FtsQ_type"/>
</dbReference>
<evidence type="ECO:0000313" key="11">
    <source>
        <dbReference type="EMBL" id="AEQ52006.1"/>
    </source>
</evidence>
<keyword evidence="8 9" id="KW-0131">Cell cycle</keyword>
<feature type="domain" description="POTRA" evidence="10">
    <location>
        <begin position="122"/>
        <end position="190"/>
    </location>
</feature>
<dbReference type="Gene3D" id="3.40.50.11690">
    <property type="entry name" value="Cell division protein FtsQ/DivIB"/>
    <property type="match status" value="1"/>
</dbReference>
<comment type="similarity">
    <text evidence="9">Belongs to the FtsQ/DivIB family. FtsQ subfamily.</text>
</comment>
<comment type="function">
    <text evidence="9">Essential cell division protein.</text>
</comment>
<evidence type="ECO:0000256" key="7">
    <source>
        <dbReference type="ARBA" id="ARBA00023136"/>
    </source>
</evidence>
<dbReference type="Pfam" id="PF08478">
    <property type="entry name" value="POTRA_1"/>
    <property type="match status" value="1"/>
</dbReference>
<accession>G4RFG8</accession>
<dbReference type="GO" id="GO:0090529">
    <property type="term" value="P:cell septum assembly"/>
    <property type="evidence" value="ECO:0007669"/>
    <property type="project" value="InterPro"/>
</dbReference>
<evidence type="ECO:0000256" key="1">
    <source>
        <dbReference type="ARBA" id="ARBA00004370"/>
    </source>
</evidence>
<protein>
    <recommendedName>
        <fullName evidence="9">Cell division protein FtsQ</fullName>
    </recommendedName>
</protein>
<dbReference type="KEGG" id="phl:KKY_1996"/>
<dbReference type="Pfam" id="PF03799">
    <property type="entry name" value="FtsQ_DivIB_C"/>
    <property type="match status" value="1"/>
</dbReference>
<dbReference type="PANTHER" id="PTHR35851:SF1">
    <property type="entry name" value="CELL DIVISION PROTEIN FTSQ"/>
    <property type="match status" value="1"/>
</dbReference>
<keyword evidence="12" id="KW-1185">Reference proteome</keyword>
<dbReference type="InterPro" id="IPR045335">
    <property type="entry name" value="FtsQ_C_sf"/>
</dbReference>
<evidence type="ECO:0000259" key="10">
    <source>
        <dbReference type="PROSITE" id="PS51779"/>
    </source>
</evidence>
<evidence type="ECO:0000256" key="9">
    <source>
        <dbReference type="HAMAP-Rule" id="MF_00911"/>
    </source>
</evidence>
<comment type="subcellular location">
    <subcellularLocation>
        <location evidence="9">Cell inner membrane</location>
        <topology evidence="9">Single-pass type II membrane protein</topology>
    </subcellularLocation>
    <subcellularLocation>
        <location evidence="1">Membrane</location>
    </subcellularLocation>
    <text evidence="9">Localizes to the division septum.</text>
</comment>
<evidence type="ECO:0000256" key="6">
    <source>
        <dbReference type="ARBA" id="ARBA00022989"/>
    </source>
</evidence>
<sequence>MQQVRRKEVIGVEPASSPLAPPAPRIERPALRVVPSLSPLTRDRSPALVGGRGMLVPVRRRGGMLVSLGNWWVLHKKLALRVVALVIVVCVAVGGYVLRDEVSEGLGVVGSVLTGHMADAGFGIEKIEINGLSLTREADVARALGIEGGSTSLGFDIAEARLRVEEIPSIASATIRKVYPDSLLVSITEKTPMARWRIDGATMLIDASGAPIAPASIENGDLPLVIGEGAGDNAMAMINLINRYPDLTFDLAAINRVADRRWDLIFYSGLRVQLPETGVVDALGRLNDYQLDHQVLQRDLDLIDMRVAQYVAVRPTVREEEDDQ</sequence>
<keyword evidence="4 9" id="KW-0132">Cell division</keyword>
<proteinExistence type="inferred from homology"/>
<dbReference type="GO" id="GO:0043093">
    <property type="term" value="P:FtsZ-dependent cytokinesis"/>
    <property type="evidence" value="ECO:0007669"/>
    <property type="project" value="UniProtKB-UniRule"/>
</dbReference>
<evidence type="ECO:0000256" key="5">
    <source>
        <dbReference type="ARBA" id="ARBA00022692"/>
    </source>
</evidence>
<dbReference type="STRING" id="1082931.KKY_1996"/>
<feature type="transmembrane region" description="Helical" evidence="9">
    <location>
        <begin position="78"/>
        <end position="98"/>
    </location>
</feature>
<dbReference type="GO" id="GO:0032153">
    <property type="term" value="C:cell division site"/>
    <property type="evidence" value="ECO:0007669"/>
    <property type="project" value="UniProtKB-UniRule"/>
</dbReference>
<keyword evidence="5 9" id="KW-0812">Transmembrane</keyword>
<evidence type="ECO:0000256" key="4">
    <source>
        <dbReference type="ARBA" id="ARBA00022618"/>
    </source>
</evidence>
<dbReference type="Proteomes" id="UP000008850">
    <property type="component" value="Chromosome"/>
</dbReference>
<dbReference type="AlphaFoldDB" id="G4RFG8"/>
<reference evidence="11 12" key="1">
    <citation type="journal article" date="2012" name="J. Bacteriol.">
        <title>Complete genome sequence of Pelagibacterium halotolerans B2T.</title>
        <authorList>
            <person name="Huo Y.Y."/>
            <person name="Cheng H."/>
            <person name="Han X.F."/>
            <person name="Jiang X.W."/>
            <person name="Sun C."/>
            <person name="Zhang X.Q."/>
            <person name="Zhu X.F."/>
            <person name="Liu Y.F."/>
            <person name="Li P.F."/>
            <person name="Ni P.X."/>
            <person name="Wu M."/>
        </authorList>
    </citation>
    <scope>NUCLEOTIDE SEQUENCE [LARGE SCALE GENOMIC DNA]</scope>
    <source>
        <strain evidence="12">DSM 22347 / JCM 15775 / CGMCC 1.7692 / B2</strain>
    </source>
</reference>
<keyword evidence="2 9" id="KW-1003">Cell membrane</keyword>
<evidence type="ECO:0000313" key="12">
    <source>
        <dbReference type="Proteomes" id="UP000008850"/>
    </source>
</evidence>
<dbReference type="GO" id="GO:0005886">
    <property type="term" value="C:plasma membrane"/>
    <property type="evidence" value="ECO:0007669"/>
    <property type="project" value="UniProtKB-SubCell"/>
</dbReference>
<dbReference type="HOGENOM" id="CLU_857506_0_0_5"/>